<accession>A0A0R1WNP8</accession>
<comment type="function">
    <text evidence="9">Catalyzes the condensation reaction of fatty acid synthesis by the addition to an acyl acceptor of two carbons from malonyl-ACP. Catalyzes the first condensation reaction which initiates fatty acid synthesis and may therefore play a role in governing the total rate of fatty acid production. Possesses both acetoacetyl-ACP synthase and acetyl transacylase activities. Its substrate specificity determines the biosynthesis of branched-chain and/or straight-chain of fatty acids.</text>
</comment>
<keyword evidence="13" id="KW-1185">Reference proteome</keyword>
<evidence type="ECO:0000313" key="12">
    <source>
        <dbReference type="EMBL" id="KRM19394.1"/>
    </source>
</evidence>
<comment type="catalytic activity">
    <reaction evidence="9">
        <text>malonyl-[ACP] + acetyl-CoA + H(+) = 3-oxobutanoyl-[ACP] + CO2 + CoA</text>
        <dbReference type="Rhea" id="RHEA:12080"/>
        <dbReference type="Rhea" id="RHEA-COMP:9623"/>
        <dbReference type="Rhea" id="RHEA-COMP:9625"/>
        <dbReference type="ChEBI" id="CHEBI:15378"/>
        <dbReference type="ChEBI" id="CHEBI:16526"/>
        <dbReference type="ChEBI" id="CHEBI:57287"/>
        <dbReference type="ChEBI" id="CHEBI:57288"/>
        <dbReference type="ChEBI" id="CHEBI:78449"/>
        <dbReference type="ChEBI" id="CHEBI:78450"/>
        <dbReference type="EC" id="2.3.1.180"/>
    </reaction>
</comment>
<comment type="subcellular location">
    <subcellularLocation>
        <location evidence="9">Cytoplasm</location>
    </subcellularLocation>
</comment>
<dbReference type="EMBL" id="AZGD01000050">
    <property type="protein sequence ID" value="KRM19394.1"/>
    <property type="molecule type" value="Genomic_DNA"/>
</dbReference>
<dbReference type="STRING" id="1423755.FC40_GL000080"/>
<dbReference type="Gene3D" id="3.40.47.10">
    <property type="match status" value="1"/>
</dbReference>
<evidence type="ECO:0000256" key="4">
    <source>
        <dbReference type="ARBA" id="ARBA00022832"/>
    </source>
</evidence>
<dbReference type="Proteomes" id="UP000051054">
    <property type="component" value="Unassembled WGS sequence"/>
</dbReference>
<comment type="subunit">
    <text evidence="9">Homodimer.</text>
</comment>
<dbReference type="UniPathway" id="UPA00094"/>
<feature type="domain" description="Beta-ketoacyl-[acyl-carrier-protein] synthase III N-terminal" evidence="11">
    <location>
        <begin position="106"/>
        <end position="184"/>
    </location>
</feature>
<feature type="domain" description="Beta-ketoacyl-[acyl-carrier-protein] synthase III C-terminal" evidence="10">
    <location>
        <begin position="237"/>
        <end position="325"/>
    </location>
</feature>
<dbReference type="InterPro" id="IPR013747">
    <property type="entry name" value="ACP_syn_III_C"/>
</dbReference>
<evidence type="ECO:0000256" key="8">
    <source>
        <dbReference type="ARBA" id="ARBA00023315"/>
    </source>
</evidence>
<dbReference type="InterPro" id="IPR016039">
    <property type="entry name" value="Thiolase-like"/>
</dbReference>
<dbReference type="SUPFAM" id="SSF53901">
    <property type="entry name" value="Thiolase-like"/>
    <property type="match status" value="1"/>
</dbReference>
<dbReference type="HAMAP" id="MF_01815">
    <property type="entry name" value="FabH"/>
    <property type="match status" value="1"/>
</dbReference>
<feature type="active site" evidence="9">
    <location>
        <position position="252"/>
    </location>
</feature>
<keyword evidence="6 9" id="KW-0275">Fatty acid biosynthesis</keyword>
<comment type="domain">
    <text evidence="9">The last Arg residue of the ACP-binding site is essential for the weak association between ACP/AcpP and FabH.</text>
</comment>
<dbReference type="GO" id="GO:0005737">
    <property type="term" value="C:cytoplasm"/>
    <property type="evidence" value="ECO:0007669"/>
    <property type="project" value="UniProtKB-SubCell"/>
</dbReference>
<dbReference type="GO" id="GO:0006633">
    <property type="term" value="P:fatty acid biosynthetic process"/>
    <property type="evidence" value="ECO:0007669"/>
    <property type="project" value="UniProtKB-UniRule"/>
</dbReference>
<evidence type="ECO:0000256" key="9">
    <source>
        <dbReference type="HAMAP-Rule" id="MF_01815"/>
    </source>
</evidence>
<evidence type="ECO:0000313" key="13">
    <source>
        <dbReference type="Proteomes" id="UP000051054"/>
    </source>
</evidence>
<dbReference type="GO" id="GO:0033818">
    <property type="term" value="F:beta-ketoacyl-acyl-carrier-protein synthase III activity"/>
    <property type="evidence" value="ECO:0007669"/>
    <property type="project" value="UniProtKB-UniRule"/>
</dbReference>
<dbReference type="GO" id="GO:0004315">
    <property type="term" value="F:3-oxoacyl-[acyl-carrier-protein] synthase activity"/>
    <property type="evidence" value="ECO:0007669"/>
    <property type="project" value="InterPro"/>
</dbReference>
<comment type="caution">
    <text evidence="12">The sequence shown here is derived from an EMBL/GenBank/DDBJ whole genome shotgun (WGS) entry which is preliminary data.</text>
</comment>
<gene>
    <name evidence="9" type="primary">fabH</name>
    <name evidence="12" type="ORF">FC40_GL000080</name>
</gene>
<dbReference type="RefSeq" id="WP_056938351.1">
    <property type="nucleotide sequence ID" value="NZ_AZGD01000050.1"/>
</dbReference>
<name>A0A0R1WNP8_9LACO</name>
<reference evidence="12 13" key="1">
    <citation type="journal article" date="2015" name="Genome Announc.">
        <title>Expanding the biotechnology potential of lactobacilli through comparative genomics of 213 strains and associated genera.</title>
        <authorList>
            <person name="Sun Z."/>
            <person name="Harris H.M."/>
            <person name="McCann A."/>
            <person name="Guo C."/>
            <person name="Argimon S."/>
            <person name="Zhang W."/>
            <person name="Yang X."/>
            <person name="Jeffery I.B."/>
            <person name="Cooney J.C."/>
            <person name="Kagawa T.F."/>
            <person name="Liu W."/>
            <person name="Song Y."/>
            <person name="Salvetti E."/>
            <person name="Wrobel A."/>
            <person name="Rasinkangas P."/>
            <person name="Parkhill J."/>
            <person name="Rea M.C."/>
            <person name="O'Sullivan O."/>
            <person name="Ritari J."/>
            <person name="Douillard F.P."/>
            <person name="Paul Ross R."/>
            <person name="Yang R."/>
            <person name="Briner A.E."/>
            <person name="Felis G.E."/>
            <person name="de Vos W.M."/>
            <person name="Barrangou R."/>
            <person name="Klaenhammer T.R."/>
            <person name="Caufield P.W."/>
            <person name="Cui Y."/>
            <person name="Zhang H."/>
            <person name="O'Toole P.W."/>
        </authorList>
    </citation>
    <scope>NUCLEOTIDE SEQUENCE [LARGE SCALE GENOMIC DNA]</scope>
    <source>
        <strain evidence="12 13">DSM 18933</strain>
    </source>
</reference>
<evidence type="ECO:0000256" key="7">
    <source>
        <dbReference type="ARBA" id="ARBA00023268"/>
    </source>
</evidence>
<keyword evidence="2 9" id="KW-0444">Lipid biosynthesis</keyword>
<proteinExistence type="inferred from homology"/>
<evidence type="ECO:0000259" key="10">
    <source>
        <dbReference type="Pfam" id="PF08541"/>
    </source>
</evidence>
<evidence type="ECO:0000256" key="6">
    <source>
        <dbReference type="ARBA" id="ARBA00023160"/>
    </source>
</evidence>
<comment type="similarity">
    <text evidence="1 9">Belongs to the thiolase-like superfamily. FabH family.</text>
</comment>
<protein>
    <recommendedName>
        <fullName evidence="9">Beta-ketoacyl-[acyl-carrier-protein] synthase III</fullName>
        <shortName evidence="9">Beta-ketoacyl-ACP synthase III</shortName>
        <shortName evidence="9">KAS III</shortName>
        <ecNumber evidence="9">2.3.1.180</ecNumber>
    </recommendedName>
    <alternativeName>
        <fullName evidence="9">3-oxoacyl-[acyl-carrier-protein] synthase 3</fullName>
    </alternativeName>
    <alternativeName>
        <fullName evidence="9">3-oxoacyl-[acyl-carrier-protein] synthase III</fullName>
    </alternativeName>
</protein>
<evidence type="ECO:0000256" key="1">
    <source>
        <dbReference type="ARBA" id="ARBA00008642"/>
    </source>
</evidence>
<evidence type="ECO:0000259" key="11">
    <source>
        <dbReference type="Pfam" id="PF08545"/>
    </source>
</evidence>
<feature type="active site" evidence="9">
    <location>
        <position position="282"/>
    </location>
</feature>
<dbReference type="PANTHER" id="PTHR43091">
    <property type="entry name" value="3-OXOACYL-[ACYL-CARRIER-PROTEIN] SYNTHASE"/>
    <property type="match status" value="1"/>
</dbReference>
<dbReference type="AlphaFoldDB" id="A0A0R1WNP8"/>
<keyword evidence="4 9" id="KW-0276">Fatty acid metabolism</keyword>
<keyword evidence="3 9" id="KW-0808">Transferase</keyword>
<dbReference type="InterPro" id="IPR004655">
    <property type="entry name" value="FabH"/>
</dbReference>
<evidence type="ECO:0000256" key="2">
    <source>
        <dbReference type="ARBA" id="ARBA00022516"/>
    </source>
</evidence>
<sequence length="325" mass="35783">MQNLKMMYTSHYAPDLVIKNDDLAQIMDTSDEWITQRTGIKQRHISLKENTSLLATRVAKQLLEKSGWDVESLDIIVVATMSPDAYTPATGAIVQGNIGATNAIAFDISAACSGYIYALSIVESMMKNLNFKRGLIIGSENLSKILDWKDRSTAVLFGDGAGGTLVELSDQEDSKILSSDLKTIGSKSEYLTAGETKTLETFPTNVPHNFKAFQMEGREVYSFATREVPKSILRAVKAAKIDLEEVDYFLLHQANARIIKQVAKKLKLDEDKFPINIDEYGNTSAASEPILFDELVQSGRIKRGMTIAISGFGGGLTVGTHIIRY</sequence>
<keyword evidence="9" id="KW-0963">Cytoplasm</keyword>
<dbReference type="NCBIfam" id="NF006829">
    <property type="entry name" value="PRK09352.1"/>
    <property type="match status" value="1"/>
</dbReference>
<organism evidence="12 13">
    <name type="scientific">Ligilactobacillus hayakitensis DSM 18933 = JCM 14209</name>
    <dbReference type="NCBI Taxonomy" id="1423755"/>
    <lineage>
        <taxon>Bacteria</taxon>
        <taxon>Bacillati</taxon>
        <taxon>Bacillota</taxon>
        <taxon>Bacilli</taxon>
        <taxon>Lactobacillales</taxon>
        <taxon>Lactobacillaceae</taxon>
        <taxon>Ligilactobacillus</taxon>
    </lineage>
</organism>
<feature type="region of interest" description="ACP-binding" evidence="9">
    <location>
        <begin position="253"/>
        <end position="257"/>
    </location>
</feature>
<dbReference type="NCBIfam" id="TIGR00747">
    <property type="entry name" value="fabH"/>
    <property type="match status" value="1"/>
</dbReference>
<dbReference type="Pfam" id="PF08541">
    <property type="entry name" value="ACP_syn_III_C"/>
    <property type="match status" value="1"/>
</dbReference>
<dbReference type="InterPro" id="IPR013751">
    <property type="entry name" value="ACP_syn_III_N"/>
</dbReference>
<dbReference type="Pfam" id="PF08545">
    <property type="entry name" value="ACP_syn_III"/>
    <property type="match status" value="1"/>
</dbReference>
<keyword evidence="7 9" id="KW-0511">Multifunctional enzyme</keyword>
<evidence type="ECO:0000256" key="3">
    <source>
        <dbReference type="ARBA" id="ARBA00022679"/>
    </source>
</evidence>
<dbReference type="eggNOG" id="COG0332">
    <property type="taxonomic scope" value="Bacteria"/>
</dbReference>
<dbReference type="PANTHER" id="PTHR43091:SF1">
    <property type="entry name" value="BETA-KETOACYL-[ACYL-CARRIER-PROTEIN] SYNTHASE III, CHLOROPLASTIC"/>
    <property type="match status" value="1"/>
</dbReference>
<evidence type="ECO:0000256" key="5">
    <source>
        <dbReference type="ARBA" id="ARBA00023098"/>
    </source>
</evidence>
<feature type="active site" evidence="9">
    <location>
        <position position="112"/>
    </location>
</feature>
<comment type="pathway">
    <text evidence="9">Lipid metabolism; fatty acid biosynthesis.</text>
</comment>
<dbReference type="CDD" id="cd00830">
    <property type="entry name" value="KAS_III"/>
    <property type="match status" value="1"/>
</dbReference>
<keyword evidence="5 9" id="KW-0443">Lipid metabolism</keyword>
<dbReference type="EC" id="2.3.1.180" evidence="9"/>
<keyword evidence="8 9" id="KW-0012">Acyltransferase</keyword>
<dbReference type="PATRIC" id="fig|1423755.3.peg.91"/>